<dbReference type="PANTHER" id="PTHR21024">
    <property type="entry name" value="GROWTH HORMONE-INDUCIBLE SOLUBLE PROTEIN-RELATED"/>
    <property type="match status" value="1"/>
</dbReference>
<reference evidence="2 3" key="1">
    <citation type="journal article" date="2016" name="Genome Biol. Evol.">
        <title>Divergent and convergent evolution of fungal pathogenicity.</title>
        <authorList>
            <person name="Shang Y."/>
            <person name="Xiao G."/>
            <person name="Zheng P."/>
            <person name="Cen K."/>
            <person name="Zhan S."/>
            <person name="Wang C."/>
        </authorList>
    </citation>
    <scope>NUCLEOTIDE SEQUENCE [LARGE SCALE GENOMIC DNA]</scope>
    <source>
        <strain evidence="2 3">RCEF 264</strain>
    </source>
</reference>
<dbReference type="AlphaFoldDB" id="A0A167PCT0"/>
<accession>A0A167PCT0</accession>
<dbReference type="EMBL" id="AZHD01000016">
    <property type="protein sequence ID" value="OAA56529.1"/>
    <property type="molecule type" value="Genomic_DNA"/>
</dbReference>
<dbReference type="GO" id="GO:0005739">
    <property type="term" value="C:mitochondrion"/>
    <property type="evidence" value="ECO:0007669"/>
    <property type="project" value="TreeGrafter"/>
</dbReference>
<protein>
    <submittedName>
        <fullName evidence="2">Complex 1 protein</fullName>
    </submittedName>
</protein>
<dbReference type="OrthoDB" id="10258445at2759"/>
<dbReference type="PANTHER" id="PTHR21024:SF0">
    <property type="entry name" value="ELECTRON TRANSFER FLAVOPROTEIN REGULATORY FACTOR 1"/>
    <property type="match status" value="1"/>
</dbReference>
<dbReference type="Proteomes" id="UP000076874">
    <property type="component" value="Unassembled WGS sequence"/>
</dbReference>
<sequence>MPPLPPVNAELRRQVIHVYKDLLNLAKDYPQGQAYFRRRLHAAFAANAQLRDEAAIRRGIERAQFVQKGCEVPSCVEIEAL</sequence>
<dbReference type="GO" id="GO:0090324">
    <property type="term" value="P:negative regulation of oxidative phosphorylation"/>
    <property type="evidence" value="ECO:0007669"/>
    <property type="project" value="InterPro"/>
</dbReference>
<dbReference type="Pfam" id="PF05347">
    <property type="entry name" value="Complex1_LYR"/>
    <property type="match status" value="1"/>
</dbReference>
<evidence type="ECO:0000313" key="3">
    <source>
        <dbReference type="Proteomes" id="UP000076874"/>
    </source>
</evidence>
<comment type="caution">
    <text evidence="2">The sequence shown here is derived from an EMBL/GenBank/DDBJ whole genome shotgun (WGS) entry which is preliminary data.</text>
</comment>
<evidence type="ECO:0000313" key="2">
    <source>
        <dbReference type="EMBL" id="OAA56529.1"/>
    </source>
</evidence>
<proteinExistence type="predicted"/>
<keyword evidence="3" id="KW-1185">Reference proteome</keyword>
<dbReference type="GO" id="GO:0022904">
    <property type="term" value="P:respiratory electron transport chain"/>
    <property type="evidence" value="ECO:0007669"/>
    <property type="project" value="TreeGrafter"/>
</dbReference>
<feature type="domain" description="Complex 1 LYR protein" evidence="1">
    <location>
        <begin position="13"/>
        <end position="64"/>
    </location>
</feature>
<dbReference type="STRING" id="1081102.A0A167PCT0"/>
<gene>
    <name evidence="2" type="ORF">SPI_07536</name>
</gene>
<evidence type="ECO:0000259" key="1">
    <source>
        <dbReference type="Pfam" id="PF05347"/>
    </source>
</evidence>
<name>A0A167PCT0_9HYPO</name>
<organism evidence="2 3">
    <name type="scientific">Niveomyces insectorum RCEF 264</name>
    <dbReference type="NCBI Taxonomy" id="1081102"/>
    <lineage>
        <taxon>Eukaryota</taxon>
        <taxon>Fungi</taxon>
        <taxon>Dikarya</taxon>
        <taxon>Ascomycota</taxon>
        <taxon>Pezizomycotina</taxon>
        <taxon>Sordariomycetes</taxon>
        <taxon>Hypocreomycetidae</taxon>
        <taxon>Hypocreales</taxon>
        <taxon>Cordycipitaceae</taxon>
        <taxon>Niveomyces</taxon>
    </lineage>
</organism>
<dbReference type="InterPro" id="IPR052000">
    <property type="entry name" value="ETFRF1"/>
</dbReference>
<dbReference type="InterPro" id="IPR008011">
    <property type="entry name" value="Complex1_LYR_dom"/>
</dbReference>